<dbReference type="Gene3D" id="3.40.190.10">
    <property type="entry name" value="Periplasmic binding protein-like II"/>
    <property type="match status" value="2"/>
</dbReference>
<dbReference type="EMBL" id="BMHV01000006">
    <property type="protein sequence ID" value="GGF58799.1"/>
    <property type="molecule type" value="Genomic_DNA"/>
</dbReference>
<feature type="domain" description="Solute-binding protein family 3/N-terminal" evidence="1">
    <location>
        <begin position="35"/>
        <end position="244"/>
    </location>
</feature>
<keyword evidence="3" id="KW-1185">Reference proteome</keyword>
<reference evidence="2" key="2">
    <citation type="submission" date="2020-09" db="EMBL/GenBank/DDBJ databases">
        <authorList>
            <person name="Sun Q."/>
            <person name="Zhou Y."/>
        </authorList>
    </citation>
    <scope>NUCLEOTIDE SEQUENCE</scope>
    <source>
        <strain evidence="2">CGMCC 1.15254</strain>
    </source>
</reference>
<dbReference type="PANTHER" id="PTHR38834:SF3">
    <property type="entry name" value="SOLUTE-BINDING PROTEIN FAMILY 3_N-TERMINAL DOMAIN-CONTAINING PROTEIN"/>
    <property type="match status" value="1"/>
</dbReference>
<dbReference type="Proteomes" id="UP000632498">
    <property type="component" value="Unassembled WGS sequence"/>
</dbReference>
<dbReference type="AlphaFoldDB" id="A0A917BU57"/>
<protein>
    <recommendedName>
        <fullName evidence="1">Solute-binding protein family 3/N-terminal domain-containing protein</fullName>
    </recommendedName>
</protein>
<dbReference type="RefSeq" id="WP_188662468.1">
    <property type="nucleotide sequence ID" value="NZ_BMHV01000006.1"/>
</dbReference>
<comment type="caution">
    <text evidence="2">The sequence shown here is derived from an EMBL/GenBank/DDBJ whole genome shotgun (WGS) entry which is preliminary data.</text>
</comment>
<organism evidence="2 3">
    <name type="scientific">Terasakiella brassicae</name>
    <dbReference type="NCBI Taxonomy" id="1634917"/>
    <lineage>
        <taxon>Bacteria</taxon>
        <taxon>Pseudomonadati</taxon>
        <taxon>Pseudomonadota</taxon>
        <taxon>Alphaproteobacteria</taxon>
        <taxon>Rhodospirillales</taxon>
        <taxon>Terasakiellaceae</taxon>
        <taxon>Terasakiella</taxon>
    </lineage>
</organism>
<dbReference type="Pfam" id="PF00497">
    <property type="entry name" value="SBP_bac_3"/>
    <property type="match status" value="1"/>
</dbReference>
<reference evidence="2" key="1">
    <citation type="journal article" date="2014" name="Int. J. Syst. Evol. Microbiol.">
        <title>Complete genome sequence of Corynebacterium casei LMG S-19264T (=DSM 44701T), isolated from a smear-ripened cheese.</title>
        <authorList>
            <consortium name="US DOE Joint Genome Institute (JGI-PGF)"/>
            <person name="Walter F."/>
            <person name="Albersmeier A."/>
            <person name="Kalinowski J."/>
            <person name="Ruckert C."/>
        </authorList>
    </citation>
    <scope>NUCLEOTIDE SEQUENCE</scope>
    <source>
        <strain evidence="2">CGMCC 1.15254</strain>
    </source>
</reference>
<name>A0A917BU57_9PROT</name>
<dbReference type="PANTHER" id="PTHR38834">
    <property type="entry name" value="PERIPLASMIC SUBSTRATE BINDING PROTEIN FAMILY 3"/>
    <property type="match status" value="1"/>
</dbReference>
<gene>
    <name evidence="2" type="ORF">GCM10011332_10470</name>
</gene>
<accession>A0A917BU57</accession>
<evidence type="ECO:0000259" key="1">
    <source>
        <dbReference type="Pfam" id="PF00497"/>
    </source>
</evidence>
<sequence>MGILLRHIFILIIIGCSLSVTVIKTGWSEDLLFFTEQYPPYNFTGPNGKVSGISTEIVQEIMKRTGFAYRLKLTPWKRAYELTLSQKNTCLFTTGRTTERENLFKWITPLTENPIVLFARPTSTIKIMQLSDLSEYRIGGYLGDAAVDYLVTRNIPVETVRDDKLNVRKLQGGRIDLWVTGEMAGQALADKTGHDIKKIFTLTAIAGGIACNLHLSNLITTRLQQELNTLYQEGFIDRIYQKYNPDLPVPVYKTK</sequence>
<evidence type="ECO:0000313" key="2">
    <source>
        <dbReference type="EMBL" id="GGF58799.1"/>
    </source>
</evidence>
<evidence type="ECO:0000313" key="3">
    <source>
        <dbReference type="Proteomes" id="UP000632498"/>
    </source>
</evidence>
<dbReference type="InterPro" id="IPR001638">
    <property type="entry name" value="Solute-binding_3/MltF_N"/>
</dbReference>
<dbReference type="SUPFAM" id="SSF53850">
    <property type="entry name" value="Periplasmic binding protein-like II"/>
    <property type="match status" value="1"/>
</dbReference>
<proteinExistence type="predicted"/>